<dbReference type="PANTHER" id="PTHR30603">
    <property type="entry name" value="RNA POLYMERASE SIGMA FACTOR RPO"/>
    <property type="match status" value="1"/>
</dbReference>
<dbReference type="GO" id="GO:0006352">
    <property type="term" value="P:DNA-templated transcription initiation"/>
    <property type="evidence" value="ECO:0007669"/>
    <property type="project" value="InterPro"/>
</dbReference>
<proteinExistence type="predicted"/>
<dbReference type="InterPro" id="IPR050239">
    <property type="entry name" value="Sigma-70_RNA_pol_init_factors"/>
</dbReference>
<dbReference type="AlphaFoldDB" id="A0A2G9YW53"/>
<gene>
    <name evidence="2" type="ORF">COX37_01090</name>
</gene>
<dbReference type="GO" id="GO:0003700">
    <property type="term" value="F:DNA-binding transcription factor activity"/>
    <property type="evidence" value="ECO:0007669"/>
    <property type="project" value="InterPro"/>
</dbReference>
<dbReference type="InterPro" id="IPR013324">
    <property type="entry name" value="RNA_pol_sigma_r3/r4-like"/>
</dbReference>
<protein>
    <recommendedName>
        <fullName evidence="1">RNA polymerase sigma-70 region 4 domain-containing protein</fullName>
    </recommendedName>
</protein>
<dbReference type="Pfam" id="PF04545">
    <property type="entry name" value="Sigma70_r4"/>
    <property type="match status" value="1"/>
</dbReference>
<name>A0A2G9YW53_9BACT</name>
<dbReference type="PRINTS" id="PR00046">
    <property type="entry name" value="SIGMA70FCT"/>
</dbReference>
<dbReference type="InterPro" id="IPR007630">
    <property type="entry name" value="RNA_pol_sigma70_r4"/>
</dbReference>
<dbReference type="InterPro" id="IPR000943">
    <property type="entry name" value="RNA_pol_sigma70"/>
</dbReference>
<dbReference type="InterPro" id="IPR036388">
    <property type="entry name" value="WH-like_DNA-bd_sf"/>
</dbReference>
<dbReference type="PANTHER" id="PTHR30603:SF60">
    <property type="entry name" value="RNA POLYMERASE SIGMA FACTOR RPOD"/>
    <property type="match status" value="1"/>
</dbReference>
<evidence type="ECO:0000259" key="1">
    <source>
        <dbReference type="Pfam" id="PF04545"/>
    </source>
</evidence>
<organism evidence="2 3">
    <name type="scientific">Candidatus Nealsonbacteria bacterium CG23_combo_of_CG06-09_8_20_14_all_39_17</name>
    <dbReference type="NCBI Taxonomy" id="1974722"/>
    <lineage>
        <taxon>Bacteria</taxon>
        <taxon>Candidatus Nealsoniibacteriota</taxon>
    </lineage>
</organism>
<evidence type="ECO:0000313" key="3">
    <source>
        <dbReference type="Proteomes" id="UP000229976"/>
    </source>
</evidence>
<dbReference type="Gene3D" id="1.10.10.1250">
    <property type="entry name" value="RNA polymerase, subunit delta, N-terminal domain"/>
    <property type="match status" value="1"/>
</dbReference>
<dbReference type="Gene3D" id="1.10.10.10">
    <property type="entry name" value="Winged helix-like DNA-binding domain superfamily/Winged helix DNA-binding domain"/>
    <property type="match status" value="1"/>
</dbReference>
<feature type="domain" description="RNA polymerase sigma-70 region 4" evidence="1">
    <location>
        <begin position="11"/>
        <end position="63"/>
    </location>
</feature>
<sequence length="318" mass="36638">MFNFSKISQELLKGLSERQKEIIVRRFGLKTGEPETLQKIGDDFDITRERVRQIEAEGIKKIKPRVENYKEAISFLENHLNQFGGVRKENVLLEEFAGSKNTKVQSSVVFLMTLSGRFKKISEDETYFTFWALDDKSISSAKKTMGDFQKKLEEAGKPMEFTKEKQALSFIEISKRIKQNEEGLFGLKEWPEITPRGIKDKAYLVFRKVSKPLHFSDVSKMLKGSVLQTVHNELIKDARFVLIGRGIYALKEWGYHPGQVKDVIAMVLSDSKTPLTKEEILQKVSQQRMVKENTILLNLNNKKYFAKDSGGRYNIKEA</sequence>
<reference evidence="2 3" key="1">
    <citation type="submission" date="2017-09" db="EMBL/GenBank/DDBJ databases">
        <title>Depth-based differentiation of microbial function through sediment-hosted aquifers and enrichment of novel symbionts in the deep terrestrial subsurface.</title>
        <authorList>
            <person name="Probst A.J."/>
            <person name="Ladd B."/>
            <person name="Jarett J.K."/>
            <person name="Geller-Mcgrath D.E."/>
            <person name="Sieber C.M."/>
            <person name="Emerson J.B."/>
            <person name="Anantharaman K."/>
            <person name="Thomas B.C."/>
            <person name="Malmstrom R."/>
            <person name="Stieglmeier M."/>
            <person name="Klingl A."/>
            <person name="Woyke T."/>
            <person name="Ryan C.M."/>
            <person name="Banfield J.F."/>
        </authorList>
    </citation>
    <scope>NUCLEOTIDE SEQUENCE [LARGE SCALE GENOMIC DNA]</scope>
    <source>
        <strain evidence="2">CG23_combo_of_CG06-09_8_20_14_all_39_17</strain>
    </source>
</reference>
<dbReference type="InterPro" id="IPR038087">
    <property type="entry name" value="RNAP_delta_N_dom_sf"/>
</dbReference>
<comment type="caution">
    <text evidence="2">The sequence shown here is derived from an EMBL/GenBank/DDBJ whole genome shotgun (WGS) entry which is preliminary data.</text>
</comment>
<dbReference type="CDD" id="cd06171">
    <property type="entry name" value="Sigma70_r4"/>
    <property type="match status" value="1"/>
</dbReference>
<dbReference type="Proteomes" id="UP000229976">
    <property type="component" value="Unassembled WGS sequence"/>
</dbReference>
<accession>A0A2G9YW53</accession>
<dbReference type="EMBL" id="PCRO01000014">
    <property type="protein sequence ID" value="PIP22973.1"/>
    <property type="molecule type" value="Genomic_DNA"/>
</dbReference>
<dbReference type="SUPFAM" id="SSF88659">
    <property type="entry name" value="Sigma3 and sigma4 domains of RNA polymerase sigma factors"/>
    <property type="match status" value="1"/>
</dbReference>
<evidence type="ECO:0000313" key="2">
    <source>
        <dbReference type="EMBL" id="PIP22973.1"/>
    </source>
</evidence>